<keyword evidence="2" id="KW-0240">DNA-directed RNA polymerase</keyword>
<dbReference type="Proteomes" id="UP000029453">
    <property type="component" value="Unassembled WGS sequence"/>
</dbReference>
<dbReference type="InterPro" id="IPR036388">
    <property type="entry name" value="WH-like_DNA-bd_sf"/>
</dbReference>
<dbReference type="AlphaFoldDB" id="M9LGQ3"/>
<dbReference type="InterPro" id="IPR013324">
    <property type="entry name" value="RNA_pol_sigma_r3/r4-like"/>
</dbReference>
<dbReference type="SUPFAM" id="SSF88659">
    <property type="entry name" value="Sigma3 and sigma4 domains of RNA polymerase sigma factors"/>
    <property type="match status" value="1"/>
</dbReference>
<sequence>MESSVQPTREYEDMNQWISEWYHQHYFYMKKLACRITQDPCIADEHVAIGRSYLLYENCLQLRQAISQLSARDQTLLHSKYILELSDKEIAAKLTTSEKNIRSYLTRARRRAYKQYTRHPPDLHAQANCSRLNISK</sequence>
<dbReference type="CDD" id="cd06171">
    <property type="entry name" value="Sigma70_r4"/>
    <property type="match status" value="1"/>
</dbReference>
<dbReference type="GO" id="GO:0000428">
    <property type="term" value="C:DNA-directed RNA polymerase complex"/>
    <property type="evidence" value="ECO:0007669"/>
    <property type="project" value="UniProtKB-KW"/>
</dbReference>
<dbReference type="GO" id="GO:0006352">
    <property type="term" value="P:DNA-templated transcription initiation"/>
    <property type="evidence" value="ECO:0007669"/>
    <property type="project" value="InterPro"/>
</dbReference>
<dbReference type="RefSeq" id="WP_006285135.1">
    <property type="nucleotide sequence ID" value="NZ_BALG01000048.1"/>
</dbReference>
<name>M9LGQ3_PAEPP</name>
<keyword evidence="2" id="KW-0804">Transcription</keyword>
<keyword evidence="3" id="KW-1185">Reference proteome</keyword>
<evidence type="ECO:0000313" key="3">
    <source>
        <dbReference type="Proteomes" id="UP000029453"/>
    </source>
</evidence>
<gene>
    <name evidence="2" type="ORF">PPOP_1142</name>
</gene>
<evidence type="ECO:0000259" key="1">
    <source>
        <dbReference type="Pfam" id="PF08281"/>
    </source>
</evidence>
<accession>M9LGQ3</accession>
<comment type="caution">
    <text evidence="2">The sequence shown here is derived from an EMBL/GenBank/DDBJ whole genome shotgun (WGS) entry which is preliminary data.</text>
</comment>
<protein>
    <submittedName>
        <fullName evidence="2">DNA-directed RNA polymerase</fullName>
    </submittedName>
</protein>
<reference evidence="2 3" key="1">
    <citation type="submission" date="2012-10" db="EMBL/GenBank/DDBJ databases">
        <title>Draft Genome Sequence of Paenibacillus popilliae ATCC 14706T.</title>
        <authorList>
            <person name="Iiyama K."/>
            <person name="Mori K."/>
            <person name="Mon H."/>
            <person name="Chieda Y."/>
            <person name="Lee J.M."/>
            <person name="Kusakabe T."/>
            <person name="Tashiro K."/>
            <person name="Asano S."/>
            <person name="Yasunaga-Aoki C."/>
            <person name="Shimizu S."/>
        </authorList>
    </citation>
    <scope>NUCLEOTIDE SEQUENCE [LARGE SCALE GENOMIC DNA]</scope>
    <source>
        <strain evidence="2 3">ATCC 14706</strain>
    </source>
</reference>
<dbReference type="GO" id="GO:0016987">
    <property type="term" value="F:sigma factor activity"/>
    <property type="evidence" value="ECO:0007669"/>
    <property type="project" value="InterPro"/>
</dbReference>
<dbReference type="GO" id="GO:0003677">
    <property type="term" value="F:DNA binding"/>
    <property type="evidence" value="ECO:0007669"/>
    <property type="project" value="InterPro"/>
</dbReference>
<dbReference type="Pfam" id="PF08281">
    <property type="entry name" value="Sigma70_r4_2"/>
    <property type="match status" value="1"/>
</dbReference>
<organism evidence="2 3">
    <name type="scientific">Paenibacillus popilliae ATCC 14706</name>
    <dbReference type="NCBI Taxonomy" id="1212764"/>
    <lineage>
        <taxon>Bacteria</taxon>
        <taxon>Bacillati</taxon>
        <taxon>Bacillota</taxon>
        <taxon>Bacilli</taxon>
        <taxon>Bacillales</taxon>
        <taxon>Paenibacillaceae</taxon>
        <taxon>Paenibacillus</taxon>
    </lineage>
</organism>
<dbReference type="OrthoDB" id="2613570at2"/>
<feature type="domain" description="RNA polymerase sigma factor 70 region 4 type 2" evidence="1">
    <location>
        <begin position="60"/>
        <end position="111"/>
    </location>
</feature>
<dbReference type="InterPro" id="IPR013249">
    <property type="entry name" value="RNA_pol_sigma70_r4_t2"/>
</dbReference>
<dbReference type="Gene3D" id="1.10.10.10">
    <property type="entry name" value="Winged helix-like DNA-binding domain superfamily/Winged helix DNA-binding domain"/>
    <property type="match status" value="1"/>
</dbReference>
<proteinExistence type="predicted"/>
<dbReference type="EMBL" id="BALG01000048">
    <property type="protein sequence ID" value="GAC41785.1"/>
    <property type="molecule type" value="Genomic_DNA"/>
</dbReference>
<evidence type="ECO:0000313" key="2">
    <source>
        <dbReference type="EMBL" id="GAC41785.1"/>
    </source>
</evidence>